<proteinExistence type="predicted"/>
<sequence length="337" mass="37205">MAGGFWLVNAATRNRAVLNRTDFRAAIPYTLFFPKLGSSTYLAFLAFLTPFYFVLGFWRVLGPKPRLSVEFFDSKWPEAYLTHSNPFPDALDAAGGCIERAMVVVGSGGAESQFAVSGIPAALTGVPDLGPEFGSYPLINNDDDATFLTMLRYRSQTEKGSGWFTCGTDMQSLSKALFSEIAHLKPKKDSRSGVCSTIAPFQPNSANLNQNPGRLRYLLVFHVEYAHRFPLQTLVQRRQAEMYKLPAQLAPYVQVAPYEDPAGGQHMLFSTSTASEKSISRAEALSFIWLGEEEMGIDVCVQLKDARVSEELIAAKQRMGEAQTAAAEGDDEEYKHL</sequence>
<keyword evidence="1" id="KW-0472">Membrane</keyword>
<accession>A0ABR3EUG6</accession>
<name>A0ABR3EUG6_9AGAR</name>
<feature type="transmembrane region" description="Helical" evidence="1">
    <location>
        <begin position="41"/>
        <end position="61"/>
    </location>
</feature>
<keyword evidence="1" id="KW-1133">Transmembrane helix</keyword>
<dbReference type="EMBL" id="JBAHYK010001864">
    <property type="protein sequence ID" value="KAL0566545.1"/>
    <property type="molecule type" value="Genomic_DNA"/>
</dbReference>
<evidence type="ECO:0000256" key="1">
    <source>
        <dbReference type="SAM" id="Phobius"/>
    </source>
</evidence>
<reference evidence="2 3" key="1">
    <citation type="submission" date="2024-02" db="EMBL/GenBank/DDBJ databases">
        <title>A draft genome for the cacao thread blight pathogen Marasmius crinis-equi.</title>
        <authorList>
            <person name="Cohen S.P."/>
            <person name="Baruah I.K."/>
            <person name="Amoako-Attah I."/>
            <person name="Bukari Y."/>
            <person name="Meinhardt L.W."/>
            <person name="Bailey B.A."/>
        </authorList>
    </citation>
    <scope>NUCLEOTIDE SEQUENCE [LARGE SCALE GENOMIC DNA]</scope>
    <source>
        <strain evidence="2 3">GH-76</strain>
    </source>
</reference>
<evidence type="ECO:0000313" key="2">
    <source>
        <dbReference type="EMBL" id="KAL0566545.1"/>
    </source>
</evidence>
<keyword evidence="1" id="KW-0812">Transmembrane</keyword>
<comment type="caution">
    <text evidence="2">The sequence shown here is derived from an EMBL/GenBank/DDBJ whole genome shotgun (WGS) entry which is preliminary data.</text>
</comment>
<evidence type="ECO:0000313" key="3">
    <source>
        <dbReference type="Proteomes" id="UP001465976"/>
    </source>
</evidence>
<keyword evidence="3" id="KW-1185">Reference proteome</keyword>
<protein>
    <submittedName>
        <fullName evidence="2">Uncharacterized protein</fullName>
    </submittedName>
</protein>
<dbReference type="Proteomes" id="UP001465976">
    <property type="component" value="Unassembled WGS sequence"/>
</dbReference>
<organism evidence="2 3">
    <name type="scientific">Marasmius crinis-equi</name>
    <dbReference type="NCBI Taxonomy" id="585013"/>
    <lineage>
        <taxon>Eukaryota</taxon>
        <taxon>Fungi</taxon>
        <taxon>Dikarya</taxon>
        <taxon>Basidiomycota</taxon>
        <taxon>Agaricomycotina</taxon>
        <taxon>Agaricomycetes</taxon>
        <taxon>Agaricomycetidae</taxon>
        <taxon>Agaricales</taxon>
        <taxon>Marasmiineae</taxon>
        <taxon>Marasmiaceae</taxon>
        <taxon>Marasmius</taxon>
    </lineage>
</organism>
<gene>
    <name evidence="2" type="ORF">V5O48_015463</name>
</gene>